<proteinExistence type="predicted"/>
<dbReference type="AlphaFoldDB" id="A0A7L9CWG9"/>
<organism evidence="2">
    <name type="scientific">Pedicinus obtusus</name>
    <dbReference type="NCBI Taxonomy" id="592408"/>
    <lineage>
        <taxon>Eukaryota</taxon>
        <taxon>Metazoa</taxon>
        <taxon>Ecdysozoa</taxon>
        <taxon>Arthropoda</taxon>
        <taxon>Hexapoda</taxon>
        <taxon>Insecta</taxon>
        <taxon>Pterygota</taxon>
        <taxon>Neoptera</taxon>
        <taxon>Paraneoptera</taxon>
        <taxon>Psocodea</taxon>
        <taxon>Troctomorpha</taxon>
        <taxon>Phthiraptera</taxon>
        <taxon>Anoplura</taxon>
        <taxon>Pedicinidae</taxon>
        <taxon>Pedicinus</taxon>
    </lineage>
</organism>
<evidence type="ECO:0000256" key="1">
    <source>
        <dbReference type="SAM" id="Phobius"/>
    </source>
</evidence>
<keyword evidence="2" id="KW-0496">Mitochondrion</keyword>
<sequence length="60" mass="6897">MPQMAPSALLSIYFMEVFSMFIMFMVIYFKPFSHSIKSGGSGEQVYSSLLLKSIDDCMKW</sequence>
<keyword evidence="1" id="KW-1133">Transmembrane helix</keyword>
<protein>
    <submittedName>
        <fullName evidence="2">ATP synthase F0 subunit 8</fullName>
    </submittedName>
</protein>
<gene>
    <name evidence="2" type="primary">atp8</name>
</gene>
<name>A0A7L9CWG9_9NEOP</name>
<feature type="transmembrane region" description="Helical" evidence="1">
    <location>
        <begin position="12"/>
        <end position="29"/>
    </location>
</feature>
<keyword evidence="1" id="KW-0812">Transmembrane</keyword>
<keyword evidence="1" id="KW-0472">Membrane</keyword>
<dbReference type="EMBL" id="MT792497">
    <property type="protein sequence ID" value="QOJ46162.1"/>
    <property type="molecule type" value="Genomic_DNA"/>
</dbReference>
<evidence type="ECO:0000313" key="2">
    <source>
        <dbReference type="EMBL" id="QOJ46162.1"/>
    </source>
</evidence>
<reference evidence="2" key="1">
    <citation type="journal article" date="2020" name="Genomics">
        <title>Fragmented mitochondrial genomes evolved in opposite directions between closely related macaque louse Pedicinus obtusus and colobus louse Pedicinus badii.</title>
        <authorList>
            <person name="Fu Y.-T."/>
            <person name="Dong Y."/>
            <person name="Wang W."/>
            <person name="Nie Y."/>
            <person name="Liu G.-H."/>
            <person name="Shao R."/>
        </authorList>
    </citation>
    <scope>NUCLEOTIDE SEQUENCE</scope>
    <source>
        <strain evidence="2">3</strain>
    </source>
</reference>
<geneLocation type="mitochondrion" evidence="2"/>
<accession>A0A7L9CWG9</accession>